<organism evidence="3 4">
    <name type="scientific">Quercus rubra</name>
    <name type="common">Northern red oak</name>
    <name type="synonym">Quercus borealis</name>
    <dbReference type="NCBI Taxonomy" id="3512"/>
    <lineage>
        <taxon>Eukaryota</taxon>
        <taxon>Viridiplantae</taxon>
        <taxon>Streptophyta</taxon>
        <taxon>Embryophyta</taxon>
        <taxon>Tracheophyta</taxon>
        <taxon>Spermatophyta</taxon>
        <taxon>Magnoliopsida</taxon>
        <taxon>eudicotyledons</taxon>
        <taxon>Gunneridae</taxon>
        <taxon>Pentapetalae</taxon>
        <taxon>rosids</taxon>
        <taxon>fabids</taxon>
        <taxon>Fagales</taxon>
        <taxon>Fagaceae</taxon>
        <taxon>Quercus</taxon>
    </lineage>
</organism>
<feature type="region of interest" description="Disordered" evidence="1">
    <location>
        <begin position="997"/>
        <end position="1031"/>
    </location>
</feature>
<proteinExistence type="predicted"/>
<dbReference type="EMBL" id="JAXUIC010000010">
    <property type="protein sequence ID" value="KAK4568684.1"/>
    <property type="molecule type" value="Genomic_DNA"/>
</dbReference>
<feature type="transmembrane region" description="Helical" evidence="2">
    <location>
        <begin position="642"/>
        <end position="663"/>
    </location>
</feature>
<protein>
    <recommendedName>
        <fullName evidence="5">Bacterial Ig-like domain-containing protein</fullName>
    </recommendedName>
</protein>
<evidence type="ECO:0000313" key="4">
    <source>
        <dbReference type="Proteomes" id="UP001324115"/>
    </source>
</evidence>
<feature type="transmembrane region" description="Helical" evidence="2">
    <location>
        <begin position="900"/>
        <end position="919"/>
    </location>
</feature>
<feature type="transmembrane region" description="Helical" evidence="2">
    <location>
        <begin position="710"/>
        <end position="743"/>
    </location>
</feature>
<keyword evidence="2" id="KW-0812">Transmembrane</keyword>
<evidence type="ECO:0008006" key="5">
    <source>
        <dbReference type="Google" id="ProtNLM"/>
    </source>
</evidence>
<evidence type="ECO:0000313" key="3">
    <source>
        <dbReference type="EMBL" id="KAK4568684.1"/>
    </source>
</evidence>
<name>A0AAN7EDM2_QUERU</name>
<comment type="caution">
    <text evidence="3">The sequence shown here is derived from an EMBL/GenBank/DDBJ whole genome shotgun (WGS) entry which is preliminary data.</text>
</comment>
<gene>
    <name evidence="3" type="ORF">RGQ29_004189</name>
</gene>
<feature type="transmembrane region" description="Helical" evidence="2">
    <location>
        <begin position="931"/>
        <end position="948"/>
    </location>
</feature>
<dbReference type="Proteomes" id="UP001324115">
    <property type="component" value="Unassembled WGS sequence"/>
</dbReference>
<dbReference type="PANTHER" id="PTHR34677:SF1">
    <property type="entry name" value="TRANSMEMBRANE PROTEIN"/>
    <property type="match status" value="1"/>
</dbReference>
<feature type="transmembrane region" description="Helical" evidence="2">
    <location>
        <begin position="684"/>
        <end position="704"/>
    </location>
</feature>
<keyword evidence="2" id="KW-0472">Membrane</keyword>
<evidence type="ECO:0000256" key="1">
    <source>
        <dbReference type="SAM" id="MobiDB-lite"/>
    </source>
</evidence>
<dbReference type="PANTHER" id="PTHR34677">
    <property type="match status" value="1"/>
</dbReference>
<evidence type="ECO:0000256" key="2">
    <source>
        <dbReference type="SAM" id="Phobius"/>
    </source>
</evidence>
<dbReference type="AlphaFoldDB" id="A0AAN7EDM2"/>
<reference evidence="3 4" key="1">
    <citation type="journal article" date="2023" name="G3 (Bethesda)">
        <title>A haplotype-resolved chromosome-scale genome for Quercus rubra L. provides insights into the genetics of adaptive traits for red oak species.</title>
        <authorList>
            <person name="Kapoor B."/>
            <person name="Jenkins J."/>
            <person name="Schmutz J."/>
            <person name="Zhebentyayeva T."/>
            <person name="Kuelheim C."/>
            <person name="Coggeshall M."/>
            <person name="Heim C."/>
            <person name="Lasky J.R."/>
            <person name="Leites L."/>
            <person name="Islam-Faridi N."/>
            <person name="Romero-Severson J."/>
            <person name="DeLeo V.L."/>
            <person name="Lucas S.M."/>
            <person name="Lazic D."/>
            <person name="Gailing O."/>
            <person name="Carlson J."/>
            <person name="Staton M."/>
        </authorList>
    </citation>
    <scope>NUCLEOTIDE SEQUENCE [LARGE SCALE GENOMIC DNA]</scope>
    <source>
        <strain evidence="3">Pseudo-F2</strain>
    </source>
</reference>
<accession>A0AAN7EDM2</accession>
<keyword evidence="2" id="KW-1133">Transmembrane helix</keyword>
<sequence length="1031" mass="113679">MSQTSIMVYSQMGLLKLPLVVLLCSVFSLLIFIALCDTSELTVNFLETPHAFSNLNSTKFVFKVVVGGSGACTNCNITCKLDDGFGRINASQCENGTVMCEDLQDGNHKFEVCPNGTRGVGCSSYNWTVDTIPPTAYISASTPFTNALNVSINISFSEPCTGGGFECSSMKCNLLVYGAGQVIPNSLKTLQPNLQYSVLVGLSSTAQFGRVTLVMDKNFCTDSAGNKFTRNANSTLYVHLNRRSINLTTHVPRRQLQLNGETILVRATNNYKKLRVCLTFPEPVLNTSEEIKNSLKAEILYSLQMSEGSLLPLVDTKKYEGPSRFEFKVATYIFDTTVVNVSIDTNSIISRQGTSVSPVEPFAFIYDSLRPTVTLSTPFESSRPALMLRTPSRNWTRERNIPVLIKFVKPVFGFSRSHISITGGKLQSFKEVRNHIYTIVIKADQDIVSVNVPENVTGDAAGNKNEPSNVLQVMHHSVPKISHAFYGSTTGLFVVIIIAAGLLTVSIASLNSIGESSSPFPSPSQSESNLFRIACHLQVIALSGWLAVRLPVEYYELTRGLRWSIPYLSLPWERETGHTRLVMGNSSLPVSVLKSTNSKSEVMKIFFALIGKDHESPAEAEHLESAVDPSILDGWSDFGRNMFWLAIIGGGLINVHALLILILKLKKKNSEEQRDYGVLTSPRFEIIIVNLGLTSICQASAAIIRGGTASGIAVGVLLLGVVSFLLLVLLLFLSIGITFATLLRYEEVHQEGQGFWCQKIVRVFLVSVEGDLWRPKKRGVTILGSLYEDYRGPPKSKLSQISGGSSHTQAEAPFIQKLFGKLRIYYRLLESVIQKLCGELRIYYPLLESVRRVSLAIMAGFYEDNESSKIPITFPLCINCFHLFFLVLEKPFTKNNIQLLEITAVSSEACISAIIFVLGKKELSDKDEKKFGILMLILVLVGILPQIMNELYNLYKQIKQLDFENHFLLTGLKRASSGLTLLFSSKEFSLSRPPALKDNIAASNSKPTSVADEDTATSTSTSNQVKSPNQD</sequence>
<feature type="transmembrane region" description="Helical" evidence="2">
    <location>
        <begin position="870"/>
        <end position="888"/>
    </location>
</feature>
<keyword evidence="4" id="KW-1185">Reference proteome</keyword>